<dbReference type="Proteomes" id="UP000053372">
    <property type="component" value="Unassembled WGS sequence"/>
</dbReference>
<evidence type="ECO:0000313" key="1">
    <source>
        <dbReference type="EMBL" id="KST70012.1"/>
    </source>
</evidence>
<dbReference type="InterPro" id="IPR019734">
    <property type="entry name" value="TPR_rpt"/>
</dbReference>
<sequence length="303" mass="33831">MDEKRPQAYLDLINKLLACPAGKEAEVLDANPELIDDGFLNTMRQVAEGLAEEGDENSAAFLNTIGSHLADLMQLESVPTINSQIDLLIQLLLATEESEGDPEIIYPLLRKNAKLLDKGFIEVLQNWSSKTIGEVEPEEAEDIGILISALSSLLQDWTLGDRANNLEIAIAGYEVGVELLKPETFPEEWAATQYNLGNAYTERASEDVTKNIEMAIECYEKALQIYDSEVFPQEWAMTQNNLGNALCERIEGNKLENIDTAIKCYEAALKIHTHETFPQAWEMTQNNLNSAYEAKNKSLMSNE</sequence>
<proteinExistence type="predicted"/>
<name>A0A0V7ZZN2_9CYAN</name>
<dbReference type="InterPro" id="IPR011990">
    <property type="entry name" value="TPR-like_helical_dom_sf"/>
</dbReference>
<organism evidence="1 2">
    <name type="scientific">Mastigocoleus testarum BC008</name>
    <dbReference type="NCBI Taxonomy" id="371196"/>
    <lineage>
        <taxon>Bacteria</taxon>
        <taxon>Bacillati</taxon>
        <taxon>Cyanobacteriota</taxon>
        <taxon>Cyanophyceae</taxon>
        <taxon>Nostocales</taxon>
        <taxon>Hapalosiphonaceae</taxon>
        <taxon>Mastigocoleus</taxon>
    </lineage>
</organism>
<evidence type="ECO:0008006" key="3">
    <source>
        <dbReference type="Google" id="ProtNLM"/>
    </source>
</evidence>
<gene>
    <name evidence="1" type="ORF">BC008_06120</name>
</gene>
<keyword evidence="2" id="KW-1185">Reference proteome</keyword>
<evidence type="ECO:0000313" key="2">
    <source>
        <dbReference type="Proteomes" id="UP000053372"/>
    </source>
</evidence>
<dbReference type="Gene3D" id="1.25.40.10">
    <property type="entry name" value="Tetratricopeptide repeat domain"/>
    <property type="match status" value="1"/>
</dbReference>
<dbReference type="RefSeq" id="WP_058183049.1">
    <property type="nucleotide sequence ID" value="NZ_LMTZ01000007.1"/>
</dbReference>
<reference evidence="1 2" key="1">
    <citation type="journal article" date="2015" name="Genome Announc.">
        <title>Draft Genome of the Euendolithic (true boring) Cyanobacterium Mastigocoleus testarum strain BC008.</title>
        <authorList>
            <person name="Guida B.S."/>
            <person name="Garcia-Pichel F."/>
        </authorList>
    </citation>
    <scope>NUCLEOTIDE SEQUENCE [LARGE SCALE GENOMIC DNA]</scope>
    <source>
        <strain evidence="1 2">BC008</strain>
    </source>
</reference>
<dbReference type="SMART" id="SM00028">
    <property type="entry name" value="TPR"/>
    <property type="match status" value="2"/>
</dbReference>
<comment type="caution">
    <text evidence="1">The sequence shown here is derived from an EMBL/GenBank/DDBJ whole genome shotgun (WGS) entry which is preliminary data.</text>
</comment>
<accession>A0A0V7ZZN2</accession>
<dbReference type="AlphaFoldDB" id="A0A0V7ZZN2"/>
<protein>
    <recommendedName>
        <fullName evidence="3">Tetratricopeptide repeat protein</fullName>
    </recommendedName>
</protein>
<dbReference type="SUPFAM" id="SSF48452">
    <property type="entry name" value="TPR-like"/>
    <property type="match status" value="1"/>
</dbReference>
<dbReference type="EMBL" id="LMTZ01000007">
    <property type="protein sequence ID" value="KST70012.1"/>
    <property type="molecule type" value="Genomic_DNA"/>
</dbReference>